<comment type="caution">
    <text evidence="1">The sequence shown here is derived from an EMBL/GenBank/DDBJ whole genome shotgun (WGS) entry which is preliminary data.</text>
</comment>
<reference evidence="1 2" key="1">
    <citation type="submission" date="2018-08" db="EMBL/GenBank/DDBJ databases">
        <title>A genome reference for cultivated species of the human gut microbiota.</title>
        <authorList>
            <person name="Zou Y."/>
            <person name="Xue W."/>
            <person name="Luo G."/>
        </authorList>
    </citation>
    <scope>NUCLEOTIDE SEQUENCE [LARGE SCALE GENOMIC DNA]</scope>
    <source>
        <strain evidence="1 2">AM42-1AC</strain>
    </source>
</reference>
<evidence type="ECO:0000313" key="1">
    <source>
        <dbReference type="EMBL" id="RHA90021.1"/>
    </source>
</evidence>
<dbReference type="EMBL" id="QSFX01000007">
    <property type="protein sequence ID" value="RHA90021.1"/>
    <property type="molecule type" value="Genomic_DNA"/>
</dbReference>
<dbReference type="SUPFAM" id="SSF52172">
    <property type="entry name" value="CheY-like"/>
    <property type="match status" value="1"/>
</dbReference>
<dbReference type="InterPro" id="IPR011006">
    <property type="entry name" value="CheY-like_superfamily"/>
</dbReference>
<protein>
    <recommendedName>
        <fullName evidence="3">Stage 0 sporulation protein A homolog</fullName>
    </recommendedName>
</protein>
<sequence>MYYIGMIEDDEAEASSVMASLVINTKQLCEESFKLYDLVKKASFREELFEQILNDIKENNIQGLIVDYKLDTLDEVMEGIEVVKFMHEEVPEFPVIILTDVPEKSKENDKADPDKVYAKEIFMKPGELETQEMVYHIVRNLERYAKRRSELEIKREMLLEDVVNTSKYDDETYGKLLETERELSKYVPIEMTAIDKEYDIESMEAVMETLKECKSLLE</sequence>
<dbReference type="Proteomes" id="UP000283492">
    <property type="component" value="Unassembled WGS sequence"/>
</dbReference>
<evidence type="ECO:0008006" key="3">
    <source>
        <dbReference type="Google" id="ProtNLM"/>
    </source>
</evidence>
<gene>
    <name evidence="1" type="ORF">DW914_05840</name>
</gene>
<organism evidence="1 2">
    <name type="scientific">Roseburia inulinivorans</name>
    <dbReference type="NCBI Taxonomy" id="360807"/>
    <lineage>
        <taxon>Bacteria</taxon>
        <taxon>Bacillati</taxon>
        <taxon>Bacillota</taxon>
        <taxon>Clostridia</taxon>
        <taxon>Lachnospirales</taxon>
        <taxon>Lachnospiraceae</taxon>
        <taxon>Roseburia</taxon>
    </lineage>
</organism>
<accession>A0A3R6DNL3</accession>
<dbReference type="Gene3D" id="3.40.50.2300">
    <property type="match status" value="1"/>
</dbReference>
<name>A0A3R6DNL3_9FIRM</name>
<dbReference type="RefSeq" id="WP_118580500.1">
    <property type="nucleotide sequence ID" value="NZ_CABJFX010000007.1"/>
</dbReference>
<proteinExistence type="predicted"/>
<dbReference type="AlphaFoldDB" id="A0A3R6DNL3"/>
<evidence type="ECO:0000313" key="2">
    <source>
        <dbReference type="Proteomes" id="UP000283492"/>
    </source>
</evidence>